<keyword evidence="2" id="KW-1185">Reference proteome</keyword>
<name>A0A7S9PVD2_EPIFF</name>
<protein>
    <submittedName>
        <fullName evidence="1">Uncharacterized protein</fullName>
    </submittedName>
</protein>
<accession>A0A7S9PVD2</accession>
<evidence type="ECO:0000313" key="2">
    <source>
        <dbReference type="Proteomes" id="UP000594364"/>
    </source>
</evidence>
<reference evidence="1 2" key="1">
    <citation type="journal article" date="2018" name="PLoS Genet.">
        <title>Repeat elements organise 3D genome structure and mediate transcription in the filamentous fungus Epichloe festucae.</title>
        <authorList>
            <person name="Winter D.J."/>
            <person name="Ganley A.R.D."/>
            <person name="Young C.A."/>
            <person name="Liachko I."/>
            <person name="Schardl C.L."/>
            <person name="Dupont P.Y."/>
            <person name="Berry D."/>
            <person name="Ram A."/>
            <person name="Scott B."/>
            <person name="Cox M.P."/>
        </authorList>
    </citation>
    <scope>NUCLEOTIDE SEQUENCE [LARGE SCALE GENOMIC DNA]</scope>
    <source>
        <strain evidence="1 2">Fl1</strain>
    </source>
</reference>
<dbReference type="Proteomes" id="UP000594364">
    <property type="component" value="Chromosome 3"/>
</dbReference>
<organism evidence="1 2">
    <name type="scientific">Epichloe festucae (strain Fl1)</name>
    <dbReference type="NCBI Taxonomy" id="877507"/>
    <lineage>
        <taxon>Eukaryota</taxon>
        <taxon>Fungi</taxon>
        <taxon>Dikarya</taxon>
        <taxon>Ascomycota</taxon>
        <taxon>Pezizomycotina</taxon>
        <taxon>Sordariomycetes</taxon>
        <taxon>Hypocreomycetidae</taxon>
        <taxon>Hypocreales</taxon>
        <taxon>Clavicipitaceae</taxon>
        <taxon>Epichloe</taxon>
    </lineage>
</organism>
<dbReference type="EMBL" id="CP031387">
    <property type="protein sequence ID" value="QPG99589.1"/>
    <property type="molecule type" value="Genomic_DNA"/>
</dbReference>
<proteinExistence type="predicted"/>
<gene>
    <name evidence="1" type="ORF">C2857_002146</name>
</gene>
<evidence type="ECO:0000313" key="1">
    <source>
        <dbReference type="EMBL" id="QPG99589.1"/>
    </source>
</evidence>
<sequence length="93" mass="10373">MFDNLFADTQREVNERLAWSELNRSIPRKTAHDLYNCFSLPTAGQPFPYALRSRVGDAKAGIFEGADFAYGPVLLRTPIKISDPGCPSQMLPI</sequence>
<dbReference type="AlphaFoldDB" id="A0A7S9PVD2"/>